<sequence>HSFKVLLEELSAEYRDLLLHTDIRWLSRGRILLRFLSLLSKIGKLNNLNRALQGKGKTVADMISALNAFKAQMNIFSAHLQKKK</sequence>
<accession>A0A7T8GRG7</accession>
<feature type="non-terminal residue" evidence="1">
    <location>
        <position position="84"/>
    </location>
</feature>
<dbReference type="PANTHER" id="PTHR45913:SF21">
    <property type="entry name" value="DUF4371 DOMAIN-CONTAINING PROTEIN"/>
    <property type="match status" value="1"/>
</dbReference>
<name>A0A7T8GRG7_CALRO</name>
<gene>
    <name evidence="1" type="ORF">FKW44_021195</name>
</gene>
<proteinExistence type="predicted"/>
<reference evidence="2" key="1">
    <citation type="submission" date="2021-01" db="EMBL/GenBank/DDBJ databases">
        <title>Caligus Genome Assembly.</title>
        <authorList>
            <person name="Gallardo-Escarate C."/>
        </authorList>
    </citation>
    <scope>NUCLEOTIDE SEQUENCE [LARGE SCALE GENOMIC DNA]</scope>
</reference>
<protein>
    <submittedName>
        <fullName evidence="1">General transcription factor II-I repeat domain-containing protein 2A</fullName>
    </submittedName>
</protein>
<keyword evidence="2" id="KW-1185">Reference proteome</keyword>
<dbReference type="Proteomes" id="UP000595437">
    <property type="component" value="Chromosome 15"/>
</dbReference>
<dbReference type="OrthoDB" id="6356674at2759"/>
<dbReference type="EMBL" id="CP045904">
    <property type="protein sequence ID" value="QQP36180.1"/>
    <property type="molecule type" value="Genomic_DNA"/>
</dbReference>
<evidence type="ECO:0000313" key="1">
    <source>
        <dbReference type="EMBL" id="QQP36180.1"/>
    </source>
</evidence>
<evidence type="ECO:0000313" key="2">
    <source>
        <dbReference type="Proteomes" id="UP000595437"/>
    </source>
</evidence>
<dbReference type="PANTHER" id="PTHR45913">
    <property type="entry name" value="EPM2A-INTERACTING PROTEIN 1"/>
    <property type="match status" value="1"/>
</dbReference>
<feature type="non-terminal residue" evidence="1">
    <location>
        <position position="1"/>
    </location>
</feature>
<organism evidence="1 2">
    <name type="scientific">Caligus rogercresseyi</name>
    <name type="common">Sea louse</name>
    <dbReference type="NCBI Taxonomy" id="217165"/>
    <lineage>
        <taxon>Eukaryota</taxon>
        <taxon>Metazoa</taxon>
        <taxon>Ecdysozoa</taxon>
        <taxon>Arthropoda</taxon>
        <taxon>Crustacea</taxon>
        <taxon>Multicrustacea</taxon>
        <taxon>Hexanauplia</taxon>
        <taxon>Copepoda</taxon>
        <taxon>Siphonostomatoida</taxon>
        <taxon>Caligidae</taxon>
        <taxon>Caligus</taxon>
    </lineage>
</organism>
<dbReference type="AlphaFoldDB" id="A0A7T8GRG7"/>